<dbReference type="AlphaFoldDB" id="A0A9P0TS52"/>
<dbReference type="EMBL" id="CALOZG010000084">
    <property type="protein sequence ID" value="CAH4036811.1"/>
    <property type="molecule type" value="Genomic_DNA"/>
</dbReference>
<protein>
    <submittedName>
        <fullName evidence="2">Uncharacterized protein</fullName>
    </submittedName>
</protein>
<dbReference type="Proteomes" id="UP001152562">
    <property type="component" value="Unassembled WGS sequence"/>
</dbReference>
<sequence length="83" mass="9389">MLERRKMDGKVLWSSQPLREGVFSIYFGQPGPRDQGDQGPETWTMRCKRPIGPTARDQGDQGPETWTMRCKRPGLPGARDLGD</sequence>
<comment type="caution">
    <text evidence="2">The sequence shown here is derived from an EMBL/GenBank/DDBJ whole genome shotgun (WGS) entry which is preliminary data.</text>
</comment>
<gene>
    <name evidence="2" type="ORF">PIBRA_LOCUS12561</name>
</gene>
<evidence type="ECO:0000313" key="2">
    <source>
        <dbReference type="EMBL" id="CAH4036811.1"/>
    </source>
</evidence>
<keyword evidence="3" id="KW-1185">Reference proteome</keyword>
<organism evidence="2 3">
    <name type="scientific">Pieris brassicae</name>
    <name type="common">White butterfly</name>
    <name type="synonym">Large white butterfly</name>
    <dbReference type="NCBI Taxonomy" id="7116"/>
    <lineage>
        <taxon>Eukaryota</taxon>
        <taxon>Metazoa</taxon>
        <taxon>Ecdysozoa</taxon>
        <taxon>Arthropoda</taxon>
        <taxon>Hexapoda</taxon>
        <taxon>Insecta</taxon>
        <taxon>Pterygota</taxon>
        <taxon>Neoptera</taxon>
        <taxon>Endopterygota</taxon>
        <taxon>Lepidoptera</taxon>
        <taxon>Glossata</taxon>
        <taxon>Ditrysia</taxon>
        <taxon>Papilionoidea</taxon>
        <taxon>Pieridae</taxon>
        <taxon>Pierinae</taxon>
        <taxon>Pieris</taxon>
    </lineage>
</organism>
<proteinExistence type="predicted"/>
<feature type="compositionally biased region" description="Low complexity" evidence="1">
    <location>
        <begin position="28"/>
        <end position="40"/>
    </location>
</feature>
<evidence type="ECO:0000313" key="3">
    <source>
        <dbReference type="Proteomes" id="UP001152562"/>
    </source>
</evidence>
<name>A0A9P0TS52_PIEBR</name>
<feature type="region of interest" description="Disordered" evidence="1">
    <location>
        <begin position="28"/>
        <end position="83"/>
    </location>
</feature>
<reference evidence="2" key="1">
    <citation type="submission" date="2022-05" db="EMBL/GenBank/DDBJ databases">
        <authorList>
            <person name="Okamura Y."/>
        </authorList>
    </citation>
    <scope>NUCLEOTIDE SEQUENCE</scope>
</reference>
<evidence type="ECO:0000256" key="1">
    <source>
        <dbReference type="SAM" id="MobiDB-lite"/>
    </source>
</evidence>
<accession>A0A9P0TS52</accession>